<feature type="non-terminal residue" evidence="9">
    <location>
        <position position="1"/>
    </location>
</feature>
<evidence type="ECO:0000256" key="5">
    <source>
        <dbReference type="ARBA" id="ARBA00022989"/>
    </source>
</evidence>
<dbReference type="GO" id="GO:0012505">
    <property type="term" value="C:endomembrane system"/>
    <property type="evidence" value="ECO:0007669"/>
    <property type="project" value="UniProtKB-SubCell"/>
</dbReference>
<dbReference type="Pfam" id="PF02366">
    <property type="entry name" value="PMT"/>
    <property type="match status" value="1"/>
</dbReference>
<keyword evidence="6 7" id="KW-0472">Membrane</keyword>
<name>A0A382VPT2_9ZZZZ</name>
<dbReference type="GO" id="GO:0000030">
    <property type="term" value="F:mannosyltransferase activity"/>
    <property type="evidence" value="ECO:0007669"/>
    <property type="project" value="InterPro"/>
</dbReference>
<evidence type="ECO:0000256" key="7">
    <source>
        <dbReference type="SAM" id="Phobius"/>
    </source>
</evidence>
<dbReference type="GO" id="GO:0006493">
    <property type="term" value="P:protein O-linked glycosylation"/>
    <property type="evidence" value="ECO:0007669"/>
    <property type="project" value="InterPro"/>
</dbReference>
<dbReference type="AlphaFoldDB" id="A0A382VPT2"/>
<feature type="non-terminal residue" evidence="9">
    <location>
        <position position="219"/>
    </location>
</feature>
<evidence type="ECO:0000256" key="1">
    <source>
        <dbReference type="ARBA" id="ARBA00004127"/>
    </source>
</evidence>
<proteinExistence type="predicted"/>
<comment type="subcellular location">
    <subcellularLocation>
        <location evidence="1">Endomembrane system</location>
        <topology evidence="1">Multi-pass membrane protein</topology>
    </subcellularLocation>
</comment>
<gene>
    <name evidence="9" type="ORF">METZ01_LOCUS401234</name>
</gene>
<feature type="transmembrane region" description="Helical" evidence="7">
    <location>
        <begin position="20"/>
        <end position="42"/>
    </location>
</feature>
<evidence type="ECO:0000256" key="6">
    <source>
        <dbReference type="ARBA" id="ARBA00023136"/>
    </source>
</evidence>
<sequence>VADVEPFHFDDPASTRATYLSARVLSACTSCFALLLAAWIGARMGRRTAGLWAAALLATAVLPVQQAHFYTVDGLFSSATLLSLLCAMRLTANASWRGCLMAGATIGAAAALRLNGLLLLLPVAVNLLPWTRTVVVCRGGLHRLAAVAAAAGATLLLVQPYMLIDPDIYLSLKYPNSLWSVSAIASGNVPRIWTLFDAEQTPLLFHLGNLLFHAVGPAL</sequence>
<feature type="transmembrane region" description="Helical" evidence="7">
    <location>
        <begin position="144"/>
        <end position="164"/>
    </location>
</feature>
<accession>A0A382VPT2</accession>
<evidence type="ECO:0000259" key="8">
    <source>
        <dbReference type="Pfam" id="PF02366"/>
    </source>
</evidence>
<feature type="domain" description="ArnT-like N-terminal" evidence="8">
    <location>
        <begin position="16"/>
        <end position="127"/>
    </location>
</feature>
<evidence type="ECO:0000256" key="3">
    <source>
        <dbReference type="ARBA" id="ARBA00022679"/>
    </source>
</evidence>
<feature type="transmembrane region" description="Helical" evidence="7">
    <location>
        <begin position="99"/>
        <end position="124"/>
    </location>
</feature>
<protein>
    <recommendedName>
        <fullName evidence="8">ArnT-like N-terminal domain-containing protein</fullName>
    </recommendedName>
</protein>
<organism evidence="9">
    <name type="scientific">marine metagenome</name>
    <dbReference type="NCBI Taxonomy" id="408172"/>
    <lineage>
        <taxon>unclassified sequences</taxon>
        <taxon>metagenomes</taxon>
        <taxon>ecological metagenomes</taxon>
    </lineage>
</organism>
<dbReference type="EMBL" id="UINC01153584">
    <property type="protein sequence ID" value="SVD48380.1"/>
    <property type="molecule type" value="Genomic_DNA"/>
</dbReference>
<dbReference type="InterPro" id="IPR003342">
    <property type="entry name" value="ArnT-like_N"/>
</dbReference>
<keyword evidence="3" id="KW-0808">Transferase</keyword>
<evidence type="ECO:0000313" key="9">
    <source>
        <dbReference type="EMBL" id="SVD48380.1"/>
    </source>
</evidence>
<keyword evidence="5 7" id="KW-1133">Transmembrane helix</keyword>
<evidence type="ECO:0000256" key="4">
    <source>
        <dbReference type="ARBA" id="ARBA00022692"/>
    </source>
</evidence>
<evidence type="ECO:0000256" key="2">
    <source>
        <dbReference type="ARBA" id="ARBA00022676"/>
    </source>
</evidence>
<reference evidence="9" key="1">
    <citation type="submission" date="2018-05" db="EMBL/GenBank/DDBJ databases">
        <authorList>
            <person name="Lanie J.A."/>
            <person name="Ng W.-L."/>
            <person name="Kazmierczak K.M."/>
            <person name="Andrzejewski T.M."/>
            <person name="Davidsen T.M."/>
            <person name="Wayne K.J."/>
            <person name="Tettelin H."/>
            <person name="Glass J.I."/>
            <person name="Rusch D."/>
            <person name="Podicherti R."/>
            <person name="Tsui H.-C.T."/>
            <person name="Winkler M.E."/>
        </authorList>
    </citation>
    <scope>NUCLEOTIDE SEQUENCE</scope>
</reference>
<keyword evidence="2" id="KW-0328">Glycosyltransferase</keyword>
<feature type="transmembrane region" description="Helical" evidence="7">
    <location>
        <begin position="49"/>
        <end position="69"/>
    </location>
</feature>
<keyword evidence="4 7" id="KW-0812">Transmembrane</keyword>
<dbReference type="GO" id="GO:0016020">
    <property type="term" value="C:membrane"/>
    <property type="evidence" value="ECO:0007669"/>
    <property type="project" value="InterPro"/>
</dbReference>